<accession>A0A3G5A8S9</accession>
<dbReference type="InterPro" id="IPR036465">
    <property type="entry name" value="vWFA_dom_sf"/>
</dbReference>
<dbReference type="SUPFAM" id="SSF53300">
    <property type="entry name" value="vWA-like"/>
    <property type="match status" value="1"/>
</dbReference>
<gene>
    <name evidence="2" type="ORF">Hyperionvirus7_53</name>
</gene>
<dbReference type="Gene3D" id="3.40.50.410">
    <property type="entry name" value="von Willebrand factor, type A domain"/>
    <property type="match status" value="1"/>
</dbReference>
<dbReference type="SMART" id="SM00327">
    <property type="entry name" value="VWA"/>
    <property type="match status" value="1"/>
</dbReference>
<sequence length="470" mass="52474">MTNKDFSVNVLQTLAGDFNSNSCVISWNRSLVDTDFVKQTYKLCYIMDNSGSMDEYLKDTSCEPPKMIRKMDVVKETLIESLLAIRGLNKKTGITIYVCLVTFNNLVNVVMPLTVVNDSTFQTFVDKINSIGCGGSTLLGEALESTMTLMNTGSLPNSGGFMKSMKSLFSKIADEPGAPPKSVPEGISKLVLLTDGHANGPMKPSEIVKKFADKVSICVGIGDASNYDADLLKALSPQNTYGGFSADTIRQNFVGALFSMYTLIAKDVIIKFPNTIDFITPSELKSAEGFPAQIITLPDFHPMRKIVLSFNSPKDQKVALPCEIQYYDIITKTTKTFNIIADPQPDTNEFNLHITEYCTLTCKFTKITNAINLKFGNPEADLKNTKEQQDEIEKLFNHMTTFKKCSPDNPIFEMWNALYYEIEKINNLRNFSVQEYVGSMFESRQQQSSGAYTKIMKRTSEYMSKLASKN</sequence>
<dbReference type="InterPro" id="IPR002035">
    <property type="entry name" value="VWF_A"/>
</dbReference>
<name>A0A3G5A8S9_9VIRU</name>
<feature type="domain" description="VWFA" evidence="1">
    <location>
        <begin position="42"/>
        <end position="276"/>
    </location>
</feature>
<evidence type="ECO:0000259" key="1">
    <source>
        <dbReference type="PROSITE" id="PS50234"/>
    </source>
</evidence>
<organism evidence="2">
    <name type="scientific">Hyperionvirus sp</name>
    <dbReference type="NCBI Taxonomy" id="2487770"/>
    <lineage>
        <taxon>Viruses</taxon>
        <taxon>Varidnaviria</taxon>
        <taxon>Bamfordvirae</taxon>
        <taxon>Nucleocytoviricota</taxon>
        <taxon>Megaviricetes</taxon>
        <taxon>Imitervirales</taxon>
        <taxon>Mimiviridae</taxon>
        <taxon>Klosneuvirinae</taxon>
    </lineage>
</organism>
<protein>
    <recommendedName>
        <fullName evidence="1">VWFA domain-containing protein</fullName>
    </recommendedName>
</protein>
<proteinExistence type="predicted"/>
<reference evidence="2" key="1">
    <citation type="submission" date="2018-10" db="EMBL/GenBank/DDBJ databases">
        <title>Hidden diversity of soil giant viruses.</title>
        <authorList>
            <person name="Schulz F."/>
            <person name="Alteio L."/>
            <person name="Goudeau D."/>
            <person name="Ryan E.M."/>
            <person name="Malmstrom R.R."/>
            <person name="Blanchard J."/>
            <person name="Woyke T."/>
        </authorList>
    </citation>
    <scope>NUCLEOTIDE SEQUENCE</scope>
    <source>
        <strain evidence="2">HYV1</strain>
    </source>
</reference>
<dbReference type="PROSITE" id="PS50234">
    <property type="entry name" value="VWFA"/>
    <property type="match status" value="1"/>
</dbReference>
<evidence type="ECO:0000313" key="2">
    <source>
        <dbReference type="EMBL" id="AYV83482.1"/>
    </source>
</evidence>
<dbReference type="EMBL" id="MK072389">
    <property type="protein sequence ID" value="AYV83482.1"/>
    <property type="molecule type" value="Genomic_DNA"/>
</dbReference>